<evidence type="ECO:0000259" key="2">
    <source>
        <dbReference type="Pfam" id="PF01464"/>
    </source>
</evidence>
<keyword evidence="1" id="KW-0472">Membrane</keyword>
<name>A0A7V5HYH8_UNCAE</name>
<evidence type="ECO:0000313" key="3">
    <source>
        <dbReference type="EMBL" id="HHF98244.1"/>
    </source>
</evidence>
<evidence type="ECO:0000256" key="1">
    <source>
        <dbReference type="SAM" id="Phobius"/>
    </source>
</evidence>
<feature type="transmembrane region" description="Helical" evidence="1">
    <location>
        <begin position="12"/>
        <end position="37"/>
    </location>
</feature>
<organism evidence="3">
    <name type="scientific">Aerophobetes bacterium</name>
    <dbReference type="NCBI Taxonomy" id="2030807"/>
    <lineage>
        <taxon>Bacteria</taxon>
        <taxon>Candidatus Aerophobota</taxon>
    </lineage>
</organism>
<comment type="caution">
    <text evidence="3">The sequence shown here is derived from an EMBL/GenBank/DDBJ whole genome shotgun (WGS) entry which is preliminary data.</text>
</comment>
<dbReference type="EMBL" id="DRTT01000062">
    <property type="protein sequence ID" value="HHF98244.1"/>
    <property type="molecule type" value="Genomic_DNA"/>
</dbReference>
<dbReference type="SUPFAM" id="SSF53955">
    <property type="entry name" value="Lysozyme-like"/>
    <property type="match status" value="1"/>
</dbReference>
<keyword evidence="1" id="KW-0812">Transmembrane</keyword>
<feature type="domain" description="Transglycosylase SLT" evidence="2">
    <location>
        <begin position="100"/>
        <end position="224"/>
    </location>
</feature>
<sequence length="294" mass="34009">MIKGERKKMKKFIKGGGVGIFFVFLLLFFSSPTYIIYSENPGEFLKNKKLLESICANYKSLNEYYASLEKDTSFSRLVLSQLKGRERSYFLQMRPFLSEIIKASQKTGIPISSIASHIKRESQFNPRAVSYKDAYGLMGVTVWAYKDVMRLREQKKWIAEALKEYGNIEWERVKFDPELNIMVGTIYYKFLLDELKDTTLASLAYNWGIGNVNIMLEKYGNTQKILSRLEELASINSAWIEPAEYTMHISKIENVFKKVEERIKLAYATYRELSSQDFAFLNFASASSSSQEQS</sequence>
<dbReference type="InterPro" id="IPR008258">
    <property type="entry name" value="Transglycosylase_SLT_dom_1"/>
</dbReference>
<reference evidence="3" key="1">
    <citation type="journal article" date="2020" name="mSystems">
        <title>Genome- and Community-Level Interaction Insights into Carbon Utilization and Element Cycling Functions of Hydrothermarchaeota in Hydrothermal Sediment.</title>
        <authorList>
            <person name="Zhou Z."/>
            <person name="Liu Y."/>
            <person name="Xu W."/>
            <person name="Pan J."/>
            <person name="Luo Z.H."/>
            <person name="Li M."/>
        </authorList>
    </citation>
    <scope>NUCLEOTIDE SEQUENCE [LARGE SCALE GENOMIC DNA]</scope>
    <source>
        <strain evidence="3">HyVt-92</strain>
    </source>
</reference>
<accession>A0A7V5HYH8</accession>
<dbReference type="PANTHER" id="PTHR37423:SF2">
    <property type="entry name" value="MEMBRANE-BOUND LYTIC MUREIN TRANSGLYCOSYLASE C"/>
    <property type="match status" value="1"/>
</dbReference>
<dbReference type="InterPro" id="IPR023346">
    <property type="entry name" value="Lysozyme-like_dom_sf"/>
</dbReference>
<dbReference type="Proteomes" id="UP000886070">
    <property type="component" value="Unassembled WGS sequence"/>
</dbReference>
<dbReference type="Gene3D" id="1.10.530.10">
    <property type="match status" value="1"/>
</dbReference>
<keyword evidence="1" id="KW-1133">Transmembrane helix</keyword>
<dbReference type="Pfam" id="PF01464">
    <property type="entry name" value="SLT"/>
    <property type="match status" value="1"/>
</dbReference>
<gene>
    <name evidence="3" type="ORF">ENL39_02005</name>
</gene>
<dbReference type="AlphaFoldDB" id="A0A7V5HYH8"/>
<dbReference type="PANTHER" id="PTHR37423">
    <property type="entry name" value="SOLUBLE LYTIC MUREIN TRANSGLYCOSYLASE-RELATED"/>
    <property type="match status" value="1"/>
</dbReference>
<protein>
    <recommendedName>
        <fullName evidence="2">Transglycosylase SLT domain-containing protein</fullName>
    </recommendedName>
</protein>
<proteinExistence type="predicted"/>